<organism evidence="1 2">
    <name type="scientific">Paraglomus occultum</name>
    <dbReference type="NCBI Taxonomy" id="144539"/>
    <lineage>
        <taxon>Eukaryota</taxon>
        <taxon>Fungi</taxon>
        <taxon>Fungi incertae sedis</taxon>
        <taxon>Mucoromycota</taxon>
        <taxon>Glomeromycotina</taxon>
        <taxon>Glomeromycetes</taxon>
        <taxon>Paraglomerales</taxon>
        <taxon>Paraglomeraceae</taxon>
        <taxon>Paraglomus</taxon>
    </lineage>
</organism>
<comment type="caution">
    <text evidence="1">The sequence shown here is derived from an EMBL/GenBank/DDBJ whole genome shotgun (WGS) entry which is preliminary data.</text>
</comment>
<dbReference type="Proteomes" id="UP000789572">
    <property type="component" value="Unassembled WGS sequence"/>
</dbReference>
<protein>
    <submittedName>
        <fullName evidence="1">7658_t:CDS:1</fullName>
    </submittedName>
</protein>
<evidence type="ECO:0000313" key="1">
    <source>
        <dbReference type="EMBL" id="CAG8581483.1"/>
    </source>
</evidence>
<keyword evidence="2" id="KW-1185">Reference proteome</keyword>
<accession>A0A9N9G4S7</accession>
<dbReference type="AlphaFoldDB" id="A0A9N9G4S7"/>
<name>A0A9N9G4S7_9GLOM</name>
<reference evidence="1" key="1">
    <citation type="submission" date="2021-06" db="EMBL/GenBank/DDBJ databases">
        <authorList>
            <person name="Kallberg Y."/>
            <person name="Tangrot J."/>
            <person name="Rosling A."/>
        </authorList>
    </citation>
    <scope>NUCLEOTIDE SEQUENCE</scope>
    <source>
        <strain evidence="1">IA702</strain>
    </source>
</reference>
<proteinExistence type="predicted"/>
<sequence length="107" mass="12377">MSNPMQAALLVDSDTIQQSIAEWCCAGEYAAIFSILKSSCFWKLLLNHLKRDCNSVSLSSIDSIFDVKWLRHGRRNFCRCFAGCLLRRRRQFKIDRIVCDIEPDIMS</sequence>
<evidence type="ECO:0000313" key="2">
    <source>
        <dbReference type="Proteomes" id="UP000789572"/>
    </source>
</evidence>
<dbReference type="EMBL" id="CAJVPJ010001216">
    <property type="protein sequence ID" value="CAG8581483.1"/>
    <property type="molecule type" value="Genomic_DNA"/>
</dbReference>
<gene>
    <name evidence="1" type="ORF">POCULU_LOCUS6512</name>
</gene>